<dbReference type="SUPFAM" id="SSF51905">
    <property type="entry name" value="FAD/NAD(P)-binding domain"/>
    <property type="match status" value="1"/>
</dbReference>
<reference evidence="7 8" key="1">
    <citation type="journal article" date="2023" name="Int. J. Syst. Evol. Microbiol.">
        <title>Arthrobacter mangrovi sp. nov., an actinobacterium isolated from the rhizosphere of a mangrove.</title>
        <authorList>
            <person name="Hamada M."/>
            <person name="Saitou S."/>
            <person name="Enomoto N."/>
            <person name="Nanri K."/>
            <person name="Hidaka K."/>
            <person name="Miura T."/>
            <person name="Tamura T."/>
        </authorList>
    </citation>
    <scope>NUCLEOTIDE SEQUENCE [LARGE SCALE GENOMIC DNA]</scope>
    <source>
        <strain evidence="7 8">NBRC 112813</strain>
    </source>
</reference>
<keyword evidence="2" id="KW-0285">Flavoprotein</keyword>
<feature type="domain" description="FAD/NAD(P)-binding" evidence="5">
    <location>
        <begin position="7"/>
        <end position="304"/>
    </location>
</feature>
<comment type="caution">
    <text evidence="7">The sequence shown here is derived from an EMBL/GenBank/DDBJ whole genome shotgun (WGS) entry which is preliminary data.</text>
</comment>
<dbReference type="Gene3D" id="3.30.390.30">
    <property type="match status" value="1"/>
</dbReference>
<gene>
    <name evidence="7" type="ORF">AHIS1636_13710</name>
</gene>
<evidence type="ECO:0000256" key="1">
    <source>
        <dbReference type="ARBA" id="ARBA00001974"/>
    </source>
</evidence>
<dbReference type="Pfam" id="PF14759">
    <property type="entry name" value="Reductase_C"/>
    <property type="match status" value="1"/>
</dbReference>
<evidence type="ECO:0000259" key="6">
    <source>
        <dbReference type="Pfam" id="PF14759"/>
    </source>
</evidence>
<feature type="domain" description="Reductase C-terminal" evidence="6">
    <location>
        <begin position="323"/>
        <end position="406"/>
    </location>
</feature>
<dbReference type="InterPro" id="IPR050446">
    <property type="entry name" value="FAD-oxidoreductase/Apoptosis"/>
</dbReference>
<dbReference type="PANTHER" id="PTHR43557:SF2">
    <property type="entry name" value="RIESKE DOMAIN-CONTAINING PROTEIN-RELATED"/>
    <property type="match status" value="1"/>
</dbReference>
<dbReference type="InterPro" id="IPR016156">
    <property type="entry name" value="FAD/NAD-linked_Rdtase_dimer_sf"/>
</dbReference>
<dbReference type="InterPro" id="IPR028202">
    <property type="entry name" value="Reductase_C"/>
</dbReference>
<comment type="cofactor">
    <cofactor evidence="1">
        <name>FAD</name>
        <dbReference type="ChEBI" id="CHEBI:57692"/>
    </cofactor>
</comment>
<dbReference type="Gene3D" id="3.50.50.60">
    <property type="entry name" value="FAD/NAD(P)-binding domain"/>
    <property type="match status" value="2"/>
</dbReference>
<evidence type="ECO:0000313" key="8">
    <source>
        <dbReference type="Proteomes" id="UP001209654"/>
    </source>
</evidence>
<proteinExistence type="predicted"/>
<sequence length="407" mass="43078">MENQPFVIAGAGLAGATAARTLREEGYGGPLVLLGAEKHEPYIRPPLSKAYLAGKEEASAALVQEPGWYADNNIDLRTGVSAASLHPGEHSLRLSDGRSLQYSRLLLATGAAPRRLDLPGSDFAGIHYLRSVEDSTGLKSALAAGGRRLVVIGTGWIGMEVAATARTLGNEVTMVGRDQVPLRAALGSVIGNRFADKHRSEGVIIRTGARPMELAGEDGQVSEVVLDNGERLPADLVLIAAGAVPNTALAEAAGLAVSNGIDADGGLRTSAADVFAAGDVANAYHPVLDAPLRSEHWANAIEQGKTAAKAMLGRDAVNDAIPYFYTDQFDIGMEYSGYFPWATADPVIRGSIDSLEFIAFWLREGTVVAGMNVNIWDVQEPIQDLIRSRRPVAAEDLADTDKELTSL</sequence>
<dbReference type="InterPro" id="IPR036188">
    <property type="entry name" value="FAD/NAD-bd_sf"/>
</dbReference>
<accession>A0ABQ5MTI4</accession>
<evidence type="ECO:0000256" key="3">
    <source>
        <dbReference type="ARBA" id="ARBA00022827"/>
    </source>
</evidence>
<keyword evidence="4" id="KW-0560">Oxidoreductase</keyword>
<evidence type="ECO:0000256" key="4">
    <source>
        <dbReference type="ARBA" id="ARBA00023002"/>
    </source>
</evidence>
<dbReference type="PRINTS" id="PR00368">
    <property type="entry name" value="FADPNR"/>
</dbReference>
<name>A0ABQ5MTI4_9MICC</name>
<dbReference type="PRINTS" id="PR00411">
    <property type="entry name" value="PNDRDTASEI"/>
</dbReference>
<keyword evidence="8" id="KW-1185">Reference proteome</keyword>
<dbReference type="EMBL" id="BRVS01000005">
    <property type="protein sequence ID" value="GLB66932.1"/>
    <property type="molecule type" value="Genomic_DNA"/>
</dbReference>
<evidence type="ECO:0000256" key="2">
    <source>
        <dbReference type="ARBA" id="ARBA00022630"/>
    </source>
</evidence>
<dbReference type="Proteomes" id="UP001209654">
    <property type="component" value="Unassembled WGS sequence"/>
</dbReference>
<dbReference type="SUPFAM" id="SSF55424">
    <property type="entry name" value="FAD/NAD-linked reductases, dimerisation (C-terminal) domain"/>
    <property type="match status" value="1"/>
</dbReference>
<keyword evidence="3" id="KW-0274">FAD</keyword>
<evidence type="ECO:0000313" key="7">
    <source>
        <dbReference type="EMBL" id="GLB66932.1"/>
    </source>
</evidence>
<evidence type="ECO:0000259" key="5">
    <source>
        <dbReference type="Pfam" id="PF07992"/>
    </source>
</evidence>
<protein>
    <submittedName>
        <fullName evidence="7">Ferredoxin</fullName>
    </submittedName>
</protein>
<dbReference type="InterPro" id="IPR023753">
    <property type="entry name" value="FAD/NAD-binding_dom"/>
</dbReference>
<dbReference type="Pfam" id="PF07992">
    <property type="entry name" value="Pyr_redox_2"/>
    <property type="match status" value="1"/>
</dbReference>
<organism evidence="7 8">
    <name type="scientific">Arthrobacter mangrovi</name>
    <dbReference type="NCBI Taxonomy" id="2966350"/>
    <lineage>
        <taxon>Bacteria</taxon>
        <taxon>Bacillati</taxon>
        <taxon>Actinomycetota</taxon>
        <taxon>Actinomycetes</taxon>
        <taxon>Micrococcales</taxon>
        <taxon>Micrococcaceae</taxon>
        <taxon>Arthrobacter</taxon>
    </lineage>
</organism>
<dbReference type="PANTHER" id="PTHR43557">
    <property type="entry name" value="APOPTOSIS-INDUCING FACTOR 1"/>
    <property type="match status" value="1"/>
</dbReference>